<dbReference type="Pfam" id="PF13749">
    <property type="entry name" value="HATPase_c_4"/>
    <property type="match status" value="1"/>
</dbReference>
<dbReference type="InterPro" id="IPR038475">
    <property type="entry name" value="RecG_C_sf"/>
</dbReference>
<dbReference type="Proteomes" id="UP000824007">
    <property type="component" value="Unassembled WGS sequence"/>
</dbReference>
<dbReference type="PANTHER" id="PTHR30595:SF6">
    <property type="entry name" value="SCHLAFEN ALBA-2 DOMAIN-CONTAINING PROTEIN"/>
    <property type="match status" value="1"/>
</dbReference>
<dbReference type="InterPro" id="IPR036388">
    <property type="entry name" value="WH-like_DNA-bd_sf"/>
</dbReference>
<feature type="non-terminal residue" evidence="1">
    <location>
        <position position="1"/>
    </location>
</feature>
<dbReference type="Gene3D" id="3.30.565.60">
    <property type="match status" value="1"/>
</dbReference>
<organism evidence="1 2">
    <name type="scientific">Candidatus Eisenbergiella pullistercoris</name>
    <dbReference type="NCBI Taxonomy" id="2838555"/>
    <lineage>
        <taxon>Bacteria</taxon>
        <taxon>Bacillati</taxon>
        <taxon>Bacillota</taxon>
        <taxon>Clostridia</taxon>
        <taxon>Lachnospirales</taxon>
        <taxon>Lachnospiraceae</taxon>
        <taxon>Eisenbergiella</taxon>
    </lineage>
</organism>
<comment type="caution">
    <text evidence="1">The sequence shown here is derived from an EMBL/GenBank/DDBJ whole genome shotgun (WGS) entry which is preliminary data.</text>
</comment>
<accession>A0A9D1YM42</accession>
<reference evidence="1" key="1">
    <citation type="journal article" date="2021" name="PeerJ">
        <title>Extensive microbial diversity within the chicken gut microbiome revealed by metagenomics and culture.</title>
        <authorList>
            <person name="Gilroy R."/>
            <person name="Ravi A."/>
            <person name="Getino M."/>
            <person name="Pursley I."/>
            <person name="Horton D.L."/>
            <person name="Alikhan N.F."/>
            <person name="Baker D."/>
            <person name="Gharbi K."/>
            <person name="Hall N."/>
            <person name="Watson M."/>
            <person name="Adriaenssens E.M."/>
            <person name="Foster-Nyarko E."/>
            <person name="Jarju S."/>
            <person name="Secka A."/>
            <person name="Antonio M."/>
            <person name="Oren A."/>
            <person name="Chaudhuri R.R."/>
            <person name="La Ragione R."/>
            <person name="Hildebrand F."/>
            <person name="Pallen M.J."/>
        </authorList>
    </citation>
    <scope>NUCLEOTIDE SEQUENCE</scope>
    <source>
        <strain evidence="1">ChiSxjej3B15-24422</strain>
    </source>
</reference>
<protein>
    <submittedName>
        <fullName evidence="1">AAA family ATPase</fullName>
    </submittedName>
</protein>
<dbReference type="EMBL" id="DXDD01000016">
    <property type="protein sequence ID" value="HIY59340.1"/>
    <property type="molecule type" value="Genomic_DNA"/>
</dbReference>
<dbReference type="PANTHER" id="PTHR30595">
    <property type="entry name" value="GLPR-RELATED TRANSCRIPTIONAL REPRESSOR"/>
    <property type="match status" value="1"/>
</dbReference>
<evidence type="ECO:0000313" key="1">
    <source>
        <dbReference type="EMBL" id="HIY59340.1"/>
    </source>
</evidence>
<evidence type="ECO:0000313" key="2">
    <source>
        <dbReference type="Proteomes" id="UP000824007"/>
    </source>
</evidence>
<name>A0A9D1YM42_9FIRM</name>
<reference evidence="1" key="2">
    <citation type="submission" date="2021-04" db="EMBL/GenBank/DDBJ databases">
        <authorList>
            <person name="Gilroy R."/>
        </authorList>
    </citation>
    <scope>NUCLEOTIDE SEQUENCE</scope>
    <source>
        <strain evidence="1">ChiSxjej3B15-24422</strain>
    </source>
</reference>
<dbReference type="AlphaFoldDB" id="A0A9D1YM42"/>
<proteinExistence type="predicted"/>
<gene>
    <name evidence="1" type="ORF">H9831_01455</name>
</gene>
<dbReference type="Gene3D" id="1.10.10.10">
    <property type="entry name" value="Winged helix-like DNA-binding domain superfamily/Winged helix DNA-binding domain"/>
    <property type="match status" value="1"/>
</dbReference>
<sequence length="182" mass="20664">KTVEKIQEAAFREAIANALIHRLWDVESQIRVSMYDGRIEIISPGGLPSGITEDEYLSGKLSVLRNRNLANVFYRLGFVEIFGTGILRIKQIYEEGLKQPDFDVSENAIKIVLPVFEKNLNLTEDERKIYQILSRTILKSISEIAPYAEFGKTKTTQLLKGMSEKGIVKIEGRGRGTRYVLK</sequence>